<accession>A0ABP9YC45</accession>
<dbReference type="Gene3D" id="1.20.5.170">
    <property type="match status" value="1"/>
</dbReference>
<gene>
    <name evidence="2" type="ORF">HPULCUR_010041</name>
</gene>
<name>A0ABP9YC45_9FUNG</name>
<dbReference type="EMBL" id="BAABUJ010000036">
    <property type="protein sequence ID" value="GAA5804541.1"/>
    <property type="molecule type" value="Genomic_DNA"/>
</dbReference>
<dbReference type="Proteomes" id="UP001476247">
    <property type="component" value="Unassembled WGS sequence"/>
</dbReference>
<feature type="coiled-coil region" evidence="1">
    <location>
        <begin position="7"/>
        <end position="118"/>
    </location>
</feature>
<evidence type="ECO:0000313" key="3">
    <source>
        <dbReference type="Proteomes" id="UP001476247"/>
    </source>
</evidence>
<dbReference type="SUPFAM" id="SSF57997">
    <property type="entry name" value="Tropomyosin"/>
    <property type="match status" value="1"/>
</dbReference>
<sequence>MEKEGKLANLRSEAEASNALAEEYEAKIKQLELESTSKDHELLSIQIRAKNLEDQLDKAEAQLQLTSAKYNEADLKAEEAERTVQKLEQELIDKEQHYEDILEKYTGAKAELDELARQFDEFNSIKADPYNNHIYQKTTKAPERNNQIEVETKKIVSQAQLINFLNIAFLPVNPNNEESYARKNLSMNDILSVAWKYSDIFSEKTAYGFEDIVSHSPRYQRFIQSLKDEGYHVIGYVRKSICEKDDDSRVRLLNLMCENLNNRSLVSKVFASVYCNANEPLLEGSTEI</sequence>
<reference evidence="2 3" key="1">
    <citation type="submission" date="2024-04" db="EMBL/GenBank/DDBJ databases">
        <title>genome sequences of Mucor flavus KT1a and Helicostylum pulchrum KT1b strains isolation_sourced from the surface of a dry-aged beef.</title>
        <authorList>
            <person name="Toyotome T."/>
            <person name="Hosono M."/>
            <person name="Torimaru M."/>
            <person name="Fukuda K."/>
            <person name="Mikami N."/>
        </authorList>
    </citation>
    <scope>NUCLEOTIDE SEQUENCE [LARGE SCALE GENOMIC DNA]</scope>
    <source>
        <strain evidence="2 3">KT1b</strain>
    </source>
</reference>
<protein>
    <submittedName>
        <fullName evidence="2">Uncharacterized protein</fullName>
    </submittedName>
</protein>
<keyword evidence="1" id="KW-0175">Coiled coil</keyword>
<evidence type="ECO:0000313" key="2">
    <source>
        <dbReference type="EMBL" id="GAA5804541.1"/>
    </source>
</evidence>
<proteinExistence type="predicted"/>
<comment type="caution">
    <text evidence="2">The sequence shown here is derived from an EMBL/GenBank/DDBJ whole genome shotgun (WGS) entry which is preliminary data.</text>
</comment>
<evidence type="ECO:0000256" key="1">
    <source>
        <dbReference type="SAM" id="Coils"/>
    </source>
</evidence>
<keyword evidence="3" id="KW-1185">Reference proteome</keyword>
<organism evidence="2 3">
    <name type="scientific">Helicostylum pulchrum</name>
    <dbReference type="NCBI Taxonomy" id="562976"/>
    <lineage>
        <taxon>Eukaryota</taxon>
        <taxon>Fungi</taxon>
        <taxon>Fungi incertae sedis</taxon>
        <taxon>Mucoromycota</taxon>
        <taxon>Mucoromycotina</taxon>
        <taxon>Mucoromycetes</taxon>
        <taxon>Mucorales</taxon>
        <taxon>Mucorineae</taxon>
        <taxon>Mucoraceae</taxon>
        <taxon>Helicostylum</taxon>
    </lineage>
</organism>